<accession>A0AAQ3NDD8</accession>
<evidence type="ECO:0000313" key="2">
    <source>
        <dbReference type="EMBL" id="WVZ07775.1"/>
    </source>
</evidence>
<dbReference type="EMBL" id="CP144695">
    <property type="protein sequence ID" value="WVZ07775.1"/>
    <property type="molecule type" value="Genomic_DNA"/>
</dbReference>
<dbReference type="AlphaFoldDB" id="A0AAQ3NDD8"/>
<evidence type="ECO:0000313" key="3">
    <source>
        <dbReference type="Proteomes" id="UP001374535"/>
    </source>
</evidence>
<proteinExistence type="predicted"/>
<gene>
    <name evidence="2" type="ORF">V8G54_021121</name>
</gene>
<reference evidence="2 3" key="1">
    <citation type="journal article" date="2023" name="Life. Sci Alliance">
        <title>Evolutionary insights into 3D genome organization and epigenetic landscape of Vigna mungo.</title>
        <authorList>
            <person name="Junaid A."/>
            <person name="Singh B."/>
            <person name="Bhatia S."/>
        </authorList>
    </citation>
    <scope>NUCLEOTIDE SEQUENCE [LARGE SCALE GENOMIC DNA]</scope>
    <source>
        <strain evidence="2">Urdbean</strain>
    </source>
</reference>
<dbReference type="Proteomes" id="UP001374535">
    <property type="component" value="Chromosome 6"/>
</dbReference>
<evidence type="ECO:0000256" key="1">
    <source>
        <dbReference type="SAM" id="MobiDB-lite"/>
    </source>
</evidence>
<sequence>MTWTDMYLITSTINRSGRHLTHLQIQPRTITSMPPDHLYTPLTILAVTTLSRCQHLENPIETKPSPAINTSVEKQRTYTAHQSRSPPLSESLRIAQATTLHE</sequence>
<feature type="region of interest" description="Disordered" evidence="1">
    <location>
        <begin position="76"/>
        <end position="102"/>
    </location>
</feature>
<protein>
    <submittedName>
        <fullName evidence="2">Uncharacterized protein</fullName>
    </submittedName>
</protein>
<name>A0AAQ3NDD8_VIGMU</name>
<feature type="non-terminal residue" evidence="2">
    <location>
        <position position="102"/>
    </location>
</feature>
<feature type="compositionally biased region" description="Polar residues" evidence="1">
    <location>
        <begin position="76"/>
        <end position="88"/>
    </location>
</feature>
<keyword evidence="3" id="KW-1185">Reference proteome</keyword>
<organism evidence="2 3">
    <name type="scientific">Vigna mungo</name>
    <name type="common">Black gram</name>
    <name type="synonym">Phaseolus mungo</name>
    <dbReference type="NCBI Taxonomy" id="3915"/>
    <lineage>
        <taxon>Eukaryota</taxon>
        <taxon>Viridiplantae</taxon>
        <taxon>Streptophyta</taxon>
        <taxon>Embryophyta</taxon>
        <taxon>Tracheophyta</taxon>
        <taxon>Spermatophyta</taxon>
        <taxon>Magnoliopsida</taxon>
        <taxon>eudicotyledons</taxon>
        <taxon>Gunneridae</taxon>
        <taxon>Pentapetalae</taxon>
        <taxon>rosids</taxon>
        <taxon>fabids</taxon>
        <taxon>Fabales</taxon>
        <taxon>Fabaceae</taxon>
        <taxon>Papilionoideae</taxon>
        <taxon>50 kb inversion clade</taxon>
        <taxon>NPAAA clade</taxon>
        <taxon>indigoferoid/millettioid clade</taxon>
        <taxon>Phaseoleae</taxon>
        <taxon>Vigna</taxon>
    </lineage>
</organism>